<dbReference type="EMBL" id="JBELOE010000078">
    <property type="protein sequence ID" value="MER2491012.1"/>
    <property type="molecule type" value="Genomic_DNA"/>
</dbReference>
<organism evidence="1 2">
    <name type="scientific">Catenovulum sediminis</name>
    <dbReference type="NCBI Taxonomy" id="1740262"/>
    <lineage>
        <taxon>Bacteria</taxon>
        <taxon>Pseudomonadati</taxon>
        <taxon>Pseudomonadota</taxon>
        <taxon>Gammaproteobacteria</taxon>
        <taxon>Alteromonadales</taxon>
        <taxon>Alteromonadaceae</taxon>
        <taxon>Catenovulum</taxon>
    </lineage>
</organism>
<protein>
    <submittedName>
        <fullName evidence="1">Amphi-Trp domain-containing protein</fullName>
    </submittedName>
</protein>
<dbReference type="RefSeq" id="WP_143870159.1">
    <property type="nucleotide sequence ID" value="NZ_CP041660.1"/>
</dbReference>
<dbReference type="NCBIfam" id="TIGR04354">
    <property type="entry name" value="amphi-Trp"/>
    <property type="match status" value="1"/>
</dbReference>
<reference evidence="1 2" key="1">
    <citation type="submission" date="2024-06" db="EMBL/GenBank/DDBJ databases">
        <authorList>
            <person name="Chen R.Y."/>
        </authorList>
    </citation>
    <scope>NUCLEOTIDE SEQUENCE [LARGE SCALE GENOMIC DNA]</scope>
    <source>
        <strain evidence="1 2">D2</strain>
    </source>
</reference>
<gene>
    <name evidence="1" type="ORF">ABS311_03835</name>
</gene>
<evidence type="ECO:0000313" key="2">
    <source>
        <dbReference type="Proteomes" id="UP001467690"/>
    </source>
</evidence>
<dbReference type="Proteomes" id="UP001467690">
    <property type="component" value="Unassembled WGS sequence"/>
</dbReference>
<evidence type="ECO:0000313" key="1">
    <source>
        <dbReference type="EMBL" id="MER2491012.1"/>
    </source>
</evidence>
<comment type="caution">
    <text evidence="1">The sequence shown here is derived from an EMBL/GenBank/DDBJ whole genome shotgun (WGS) entry which is preliminary data.</text>
</comment>
<sequence length="92" mass="10435">MDKKNTNFHYASLHDTNSLIEILESITEGLKTGTLEFSDEESKIQLKPEGLMQLKLSASKDNNKNKFNLKVSWQQPTDLTTKGPLKIQSKKV</sequence>
<proteinExistence type="predicted"/>
<name>A0ABV1RDN5_9ALTE</name>
<accession>A0ABV1RDN5</accession>
<dbReference type="InterPro" id="IPR027598">
    <property type="entry name" value="Amphi-Trp_dom"/>
</dbReference>
<keyword evidence="2" id="KW-1185">Reference proteome</keyword>